<evidence type="ECO:0000256" key="9">
    <source>
        <dbReference type="ARBA" id="ARBA00025772"/>
    </source>
</evidence>
<evidence type="ECO:0000256" key="5">
    <source>
        <dbReference type="ARBA" id="ARBA00022519"/>
    </source>
</evidence>
<evidence type="ECO:0000256" key="1">
    <source>
        <dbReference type="ARBA" id="ARBA00004377"/>
    </source>
</evidence>
<evidence type="ECO:0000256" key="8">
    <source>
        <dbReference type="ARBA" id="ARBA00023136"/>
    </source>
</evidence>
<keyword evidence="4" id="KW-0488">Methylation</keyword>
<dbReference type="SUPFAM" id="SSF54523">
    <property type="entry name" value="Pili subunits"/>
    <property type="match status" value="1"/>
</dbReference>
<evidence type="ECO:0000259" key="11">
    <source>
        <dbReference type="Pfam" id="PF12019"/>
    </source>
</evidence>
<reference evidence="12" key="1">
    <citation type="journal article" date="2014" name="Int. J. Syst. Evol. Microbiol.">
        <title>Complete genome sequence of Corynebacterium casei LMG S-19264T (=DSM 44701T), isolated from a smear-ripened cheese.</title>
        <authorList>
            <consortium name="US DOE Joint Genome Institute (JGI-PGF)"/>
            <person name="Walter F."/>
            <person name="Albersmeier A."/>
            <person name="Kalinowski J."/>
            <person name="Ruckert C."/>
        </authorList>
    </citation>
    <scope>NUCLEOTIDE SEQUENCE</scope>
    <source>
        <strain evidence="12">CGMCC 1.12726</strain>
    </source>
</reference>
<keyword evidence="3" id="KW-1003">Cell membrane</keyword>
<dbReference type="GO" id="GO:0015628">
    <property type="term" value="P:protein secretion by the type II secretion system"/>
    <property type="evidence" value="ECO:0007669"/>
    <property type="project" value="InterPro"/>
</dbReference>
<name>A0A917CEA2_9GAMM</name>
<reference evidence="12" key="2">
    <citation type="submission" date="2020-09" db="EMBL/GenBank/DDBJ databases">
        <authorList>
            <person name="Sun Q."/>
            <person name="Zhou Y."/>
        </authorList>
    </citation>
    <scope>NUCLEOTIDE SEQUENCE</scope>
    <source>
        <strain evidence="12">CGMCC 1.12726</strain>
    </source>
</reference>
<accession>A0A917CEA2</accession>
<comment type="caution">
    <text evidence="12">The sequence shown here is derived from an EMBL/GenBank/DDBJ whole genome shotgun (WGS) entry which is preliminary data.</text>
</comment>
<evidence type="ECO:0000313" key="12">
    <source>
        <dbReference type="EMBL" id="GGF85519.1"/>
    </source>
</evidence>
<keyword evidence="6" id="KW-0812">Transmembrane</keyword>
<dbReference type="InterPro" id="IPR022346">
    <property type="entry name" value="T2SS_GspH"/>
</dbReference>
<evidence type="ECO:0000313" key="13">
    <source>
        <dbReference type="Proteomes" id="UP000632858"/>
    </source>
</evidence>
<keyword evidence="5" id="KW-0997">Cell inner membrane</keyword>
<dbReference type="EMBL" id="BMFO01000001">
    <property type="protein sequence ID" value="GGF85519.1"/>
    <property type="molecule type" value="Genomic_DNA"/>
</dbReference>
<gene>
    <name evidence="12" type="ORF">GCM10010960_04400</name>
</gene>
<evidence type="ECO:0000256" key="4">
    <source>
        <dbReference type="ARBA" id="ARBA00022481"/>
    </source>
</evidence>
<keyword evidence="13" id="KW-1185">Reference proteome</keyword>
<feature type="domain" description="General secretion pathway GspH" evidence="11">
    <location>
        <begin position="48"/>
        <end position="160"/>
    </location>
</feature>
<evidence type="ECO:0000256" key="2">
    <source>
        <dbReference type="ARBA" id="ARBA00021549"/>
    </source>
</evidence>
<dbReference type="RefSeq" id="WP_188447278.1">
    <property type="nucleotide sequence ID" value="NZ_BMFO01000001.1"/>
</dbReference>
<evidence type="ECO:0000256" key="3">
    <source>
        <dbReference type="ARBA" id="ARBA00022475"/>
    </source>
</evidence>
<dbReference type="GO" id="GO:0015627">
    <property type="term" value="C:type II protein secretion system complex"/>
    <property type="evidence" value="ECO:0007669"/>
    <property type="project" value="InterPro"/>
</dbReference>
<comment type="subcellular location">
    <subcellularLocation>
        <location evidence="1">Cell inner membrane</location>
        <topology evidence="1">Single-pass membrane protein</topology>
    </subcellularLocation>
</comment>
<protein>
    <recommendedName>
        <fullName evidence="2">Type II secretion system protein H</fullName>
    </recommendedName>
    <alternativeName>
        <fullName evidence="10">General secretion pathway protein H</fullName>
    </alternativeName>
</protein>
<evidence type="ECO:0000256" key="10">
    <source>
        <dbReference type="ARBA" id="ARBA00030775"/>
    </source>
</evidence>
<proteinExistence type="inferred from homology"/>
<keyword evidence="8" id="KW-0472">Membrane</keyword>
<dbReference type="Proteomes" id="UP000632858">
    <property type="component" value="Unassembled WGS sequence"/>
</dbReference>
<dbReference type="Gene3D" id="3.55.40.10">
    <property type="entry name" value="minor pseudopilin epsh domain"/>
    <property type="match status" value="1"/>
</dbReference>
<keyword evidence="7" id="KW-1133">Transmembrane helix</keyword>
<evidence type="ECO:0000256" key="7">
    <source>
        <dbReference type="ARBA" id="ARBA00022989"/>
    </source>
</evidence>
<dbReference type="InterPro" id="IPR045584">
    <property type="entry name" value="Pilin-like"/>
</dbReference>
<dbReference type="GO" id="GO:0005886">
    <property type="term" value="C:plasma membrane"/>
    <property type="evidence" value="ECO:0007669"/>
    <property type="project" value="UniProtKB-SubCell"/>
</dbReference>
<organism evidence="12 13">
    <name type="scientific">Arenimonas maotaiensis</name>
    <dbReference type="NCBI Taxonomy" id="1446479"/>
    <lineage>
        <taxon>Bacteria</taxon>
        <taxon>Pseudomonadati</taxon>
        <taxon>Pseudomonadota</taxon>
        <taxon>Gammaproteobacteria</taxon>
        <taxon>Lysobacterales</taxon>
        <taxon>Lysobacteraceae</taxon>
        <taxon>Arenimonas</taxon>
    </lineage>
</organism>
<sequence length="178" mass="18531">MKKRTYGFTLAELLFCLAGLGVLGAVAVPGLQAGRHAASSADAKSALLETLMKSSHKAALHGARTTLCPSFNGEQCSAGFDWSRGWIAFIDRNGSRERELDEAVIMVKPALDGARLLSTSGRSRIVFQGNGGNAGSNVTFTLCDGRGAGKAQTLVVSNTGNLRQGVASPEQIAAACTF</sequence>
<dbReference type="Pfam" id="PF12019">
    <property type="entry name" value="GspH"/>
    <property type="match status" value="1"/>
</dbReference>
<dbReference type="AlphaFoldDB" id="A0A917CEA2"/>
<evidence type="ECO:0000256" key="6">
    <source>
        <dbReference type="ARBA" id="ARBA00022692"/>
    </source>
</evidence>
<comment type="similarity">
    <text evidence="9">Belongs to the GSP H family.</text>
</comment>